<dbReference type="AlphaFoldDB" id="A0A1Y0IAP6"/>
<evidence type="ECO:0000313" key="4">
    <source>
        <dbReference type="EMBL" id="ARU57597.1"/>
    </source>
</evidence>
<dbReference type="PANTHER" id="PTHR43521">
    <property type="entry name" value="ALPHA-AMINOADIPIC SEMIALDEHYDE DEHYDROGENASE"/>
    <property type="match status" value="1"/>
</dbReference>
<dbReference type="RefSeq" id="WP_087462472.1">
    <property type="nucleotide sequence ID" value="NZ_CP021425.1"/>
</dbReference>
<dbReference type="Gene3D" id="3.40.605.10">
    <property type="entry name" value="Aldehyde Dehydrogenase, Chain A, domain 1"/>
    <property type="match status" value="1"/>
</dbReference>
<dbReference type="InterPro" id="IPR016163">
    <property type="entry name" value="Ald_DH_C"/>
</dbReference>
<dbReference type="PANTHER" id="PTHR43521:SF1">
    <property type="entry name" value="ALPHA-AMINOADIPIC SEMIALDEHYDE DEHYDROGENASE"/>
    <property type="match status" value="1"/>
</dbReference>
<accession>A0A1Y0IAP6</accession>
<dbReference type="EMBL" id="CP021425">
    <property type="protein sequence ID" value="ARU57597.1"/>
    <property type="molecule type" value="Genomic_DNA"/>
</dbReference>
<evidence type="ECO:0000313" key="5">
    <source>
        <dbReference type="Proteomes" id="UP000196027"/>
    </source>
</evidence>
<dbReference type="CDD" id="cd07130">
    <property type="entry name" value="ALDH_F7_AASADH"/>
    <property type="match status" value="1"/>
</dbReference>
<dbReference type="InterPro" id="IPR016161">
    <property type="entry name" value="Ald_DH/histidinol_DH"/>
</dbReference>
<organism evidence="4 5">
    <name type="scientific">Oleiphilus messinensis</name>
    <dbReference type="NCBI Taxonomy" id="141451"/>
    <lineage>
        <taxon>Bacteria</taxon>
        <taxon>Pseudomonadati</taxon>
        <taxon>Pseudomonadota</taxon>
        <taxon>Gammaproteobacteria</taxon>
        <taxon>Oceanospirillales</taxon>
        <taxon>Oleiphilaceae</taxon>
        <taxon>Oleiphilus</taxon>
    </lineage>
</organism>
<dbReference type="GO" id="GO:0004029">
    <property type="term" value="F:aldehyde dehydrogenase (NAD+) activity"/>
    <property type="evidence" value="ECO:0007669"/>
    <property type="project" value="InterPro"/>
</dbReference>
<gene>
    <name evidence="4" type="ORF">OLMES_3567</name>
</gene>
<proteinExistence type="predicted"/>
<sequence length="513" mass="55058">MQQKIINAAKLDIYLKGTQFCGVIQGTHRLAGNESVFTSLSPIDNTPVANFGKADSTEVEQVIERSKAAFLQFRTVPAPIRGELVRRIGNLARERKTLLAELISLEAGKIKEEAQGEVQELIDICDFAVGQSRQLYGLTIASERPEHRMMEQWHPLGPVAIITAFNFPVAVWGWNAALALICGNSLIWKPSEQTSLCALACQQLVEDASSTMAEIPDDLTAVLLGDKTVADPLISHRDIALVSATGSTEMGRTVSARVAQRLGRVLLELGGNNGMIVTPSANLDLALRAIVFAAVGTCGQRCTSLRRVIAHESIIDELETRLIKAYTSLPVGNPFSDKTLIGPLVNRAAVKRFQAAIETFQKEGNEIIYGGQLREDLGPGNYVTPAIGRQTGDSQIIGTETFGPLLYLTPYETLPEAISIHNSVTQGLSSAIFTSDLQEAEQFLGPAGSDCGISNVNIGTSGAEIGGAFGGEKDTGGGRESGSDAWKNYMRRATNTINYGTALPLAQGIQFDI</sequence>
<dbReference type="Proteomes" id="UP000196027">
    <property type="component" value="Chromosome"/>
</dbReference>
<dbReference type="InterPro" id="IPR015590">
    <property type="entry name" value="Aldehyde_DH_dom"/>
</dbReference>
<reference evidence="4 5" key="1">
    <citation type="submission" date="2017-05" db="EMBL/GenBank/DDBJ databases">
        <title>Genomic insights into alkan degradation activity of Oleiphilus messinensis.</title>
        <authorList>
            <person name="Kozyavkin S.A."/>
            <person name="Slesarev A.I."/>
            <person name="Golyshin P.N."/>
            <person name="Korzhenkov A."/>
            <person name="Golyshina O.N."/>
            <person name="Toshchakov S.V."/>
        </authorList>
    </citation>
    <scope>NUCLEOTIDE SEQUENCE [LARGE SCALE GENOMIC DNA]</scope>
    <source>
        <strain evidence="4 5">ME102</strain>
    </source>
</reference>
<dbReference type="Pfam" id="PF00171">
    <property type="entry name" value="Aldedh"/>
    <property type="match status" value="1"/>
</dbReference>
<keyword evidence="5" id="KW-1185">Reference proteome</keyword>
<evidence type="ECO:0000256" key="1">
    <source>
        <dbReference type="ARBA" id="ARBA00023002"/>
    </source>
</evidence>
<dbReference type="OrthoDB" id="9812625at2"/>
<evidence type="ECO:0000256" key="2">
    <source>
        <dbReference type="ARBA" id="ARBA00023027"/>
    </source>
</evidence>
<dbReference type="InterPro" id="IPR044638">
    <property type="entry name" value="ALDH7A1-like"/>
</dbReference>
<dbReference type="KEGG" id="ome:OLMES_3567"/>
<dbReference type="Gene3D" id="3.40.309.10">
    <property type="entry name" value="Aldehyde Dehydrogenase, Chain A, domain 2"/>
    <property type="match status" value="1"/>
</dbReference>
<keyword evidence="2" id="KW-0520">NAD</keyword>
<name>A0A1Y0IAP6_9GAMM</name>
<protein>
    <submittedName>
        <fullName evidence="4">Aldehyde dehydrogenase family protein</fullName>
    </submittedName>
</protein>
<keyword evidence="1" id="KW-0560">Oxidoreductase</keyword>
<evidence type="ECO:0000259" key="3">
    <source>
        <dbReference type="Pfam" id="PF00171"/>
    </source>
</evidence>
<dbReference type="SUPFAM" id="SSF53720">
    <property type="entry name" value="ALDH-like"/>
    <property type="match status" value="1"/>
</dbReference>
<feature type="domain" description="Aldehyde dehydrogenase" evidence="3">
    <location>
        <begin position="35"/>
        <end position="492"/>
    </location>
</feature>
<dbReference type="InterPro" id="IPR016162">
    <property type="entry name" value="Ald_DH_N"/>
</dbReference>